<feature type="transmembrane region" description="Helical" evidence="1">
    <location>
        <begin position="474"/>
        <end position="491"/>
    </location>
</feature>
<feature type="transmembrane region" description="Helical" evidence="1">
    <location>
        <begin position="503"/>
        <end position="523"/>
    </location>
</feature>
<comment type="caution">
    <text evidence="3">The sequence shown here is derived from an EMBL/GenBank/DDBJ whole genome shotgun (WGS) entry which is preliminary data.</text>
</comment>
<dbReference type="InterPro" id="IPR010656">
    <property type="entry name" value="DctM"/>
</dbReference>
<gene>
    <name evidence="3" type="ORF">D0469_07260</name>
</gene>
<dbReference type="NCBIfam" id="TIGR02123">
    <property type="entry name" value="TRAP_fused"/>
    <property type="match status" value="1"/>
</dbReference>
<feature type="transmembrane region" description="Helical" evidence="1">
    <location>
        <begin position="342"/>
        <end position="360"/>
    </location>
</feature>
<proteinExistence type="predicted"/>
<keyword evidence="1" id="KW-0812">Transmembrane</keyword>
<feature type="transmembrane region" description="Helical" evidence="1">
    <location>
        <begin position="147"/>
        <end position="170"/>
    </location>
</feature>
<feature type="transmembrane region" description="Helical" evidence="1">
    <location>
        <begin position="381"/>
        <end position="401"/>
    </location>
</feature>
<feature type="transmembrane region" description="Helical" evidence="1">
    <location>
        <begin position="197"/>
        <end position="217"/>
    </location>
</feature>
<dbReference type="AlphaFoldDB" id="A0A372LRD9"/>
<evidence type="ECO:0000256" key="1">
    <source>
        <dbReference type="SAM" id="Phobius"/>
    </source>
</evidence>
<reference evidence="3 4" key="1">
    <citation type="submission" date="2018-08" db="EMBL/GenBank/DDBJ databases">
        <title>Bacillus chawlae sp. nov., Bacillus glennii sp. nov., and Bacillus saganii sp. nov. Isolated from the Vehicle Assembly Building at Kennedy Space Center where the Viking Spacecraft were Assembled.</title>
        <authorList>
            <person name="Seuylemezian A."/>
            <person name="Vaishampayan P."/>
        </authorList>
    </citation>
    <scope>NUCLEOTIDE SEQUENCE [LARGE SCALE GENOMIC DNA]</scope>
    <source>
        <strain evidence="3 4">V47-23a</strain>
    </source>
</reference>
<evidence type="ECO:0000313" key="4">
    <source>
        <dbReference type="Proteomes" id="UP000264541"/>
    </source>
</evidence>
<dbReference type="Pfam" id="PF06808">
    <property type="entry name" value="DctM"/>
    <property type="match status" value="1"/>
</dbReference>
<feature type="transmembrane region" description="Helical" evidence="1">
    <location>
        <begin position="562"/>
        <end position="591"/>
    </location>
</feature>
<evidence type="ECO:0000259" key="2">
    <source>
        <dbReference type="Pfam" id="PF06808"/>
    </source>
</evidence>
<accession>A0A372LRD9</accession>
<keyword evidence="4" id="KW-1185">Reference proteome</keyword>
<name>A0A372LRD9_9BACI</name>
<evidence type="ECO:0000313" key="3">
    <source>
        <dbReference type="EMBL" id="RFU70390.1"/>
    </source>
</evidence>
<dbReference type="Proteomes" id="UP000264541">
    <property type="component" value="Unassembled WGS sequence"/>
</dbReference>
<keyword evidence="1" id="KW-0472">Membrane</keyword>
<feature type="transmembrane region" description="Helical" evidence="1">
    <location>
        <begin position="407"/>
        <end position="430"/>
    </location>
</feature>
<keyword evidence="1" id="KW-1133">Transmembrane helix</keyword>
<feature type="transmembrane region" description="Helical" evidence="1">
    <location>
        <begin position="273"/>
        <end position="294"/>
    </location>
</feature>
<protein>
    <submittedName>
        <fullName evidence="3">TRAP transporter permease</fullName>
    </submittedName>
</protein>
<feature type="transmembrane region" description="Helical" evidence="1">
    <location>
        <begin position="315"/>
        <end position="336"/>
    </location>
</feature>
<feature type="transmembrane region" description="Helical" evidence="1">
    <location>
        <begin position="49"/>
        <end position="70"/>
    </location>
</feature>
<dbReference type="PANTHER" id="PTHR43849">
    <property type="entry name" value="BLL3936 PROTEIN"/>
    <property type="match status" value="1"/>
</dbReference>
<organism evidence="3 4">
    <name type="scientific">Peribacillus saganii</name>
    <dbReference type="NCBI Taxonomy" id="2303992"/>
    <lineage>
        <taxon>Bacteria</taxon>
        <taxon>Bacillati</taxon>
        <taxon>Bacillota</taxon>
        <taxon>Bacilli</taxon>
        <taxon>Bacillales</taxon>
        <taxon>Bacillaceae</taxon>
        <taxon>Peribacillus</taxon>
    </lineage>
</organism>
<feature type="transmembrane region" description="Helical" evidence="1">
    <location>
        <begin position="106"/>
        <end position="127"/>
    </location>
</feature>
<dbReference type="EMBL" id="QVTE01000016">
    <property type="protein sequence ID" value="RFU70390.1"/>
    <property type="molecule type" value="Genomic_DNA"/>
</dbReference>
<feature type="transmembrane region" description="Helical" evidence="1">
    <location>
        <begin position="20"/>
        <end position="37"/>
    </location>
</feature>
<dbReference type="PANTHER" id="PTHR43849:SF2">
    <property type="entry name" value="BLL3936 PROTEIN"/>
    <property type="match status" value="1"/>
</dbReference>
<feature type="transmembrane region" description="Helical" evidence="1">
    <location>
        <begin position="529"/>
        <end position="550"/>
    </location>
</feature>
<sequence length="612" mass="65238">MLSGFVLYTAIFGSLVAMKQRAFVLLFAMVLCFLIFPANKKRKGNRISFLDLLLAICSVAVSVYIIVAFNDLITRMGMPNKLDLIMGVLAVVLILEATRRTIGWELSFITIIILLYGFLGNHIPGIFNHRGYSVERMINQMYLTTEGIFGVPLGVATTFVFLFVLFGAFLEKSGAGQFFIDLAVSLTGRSKGGPAKIAIFASGFMGTISGSSIANVVGTGTFTIPLMKRVGYKSHFAGAVEAAASTGGQITPPIMGAAAFIMAELTGVPYMDIAMAAILPAALYYLSLYMNVHFEASRTGLKGMSKEEVPDLKKTLLLGGQFIIPLVVVVTALAGGSSPTKAAYLAIFSLILVSMIKASTRMGIRKIVDACRMGAEISISIITATACAGMIVGTVSLTGLGLKFTDFIVSISAGQLFLGLFLSMIASIILGMSLPTTATYIVLSVLTAPALEQLGIPLIAAHMFILYFGVFADITPPVALASYAGAGIANASPMKTGMTTVKIAIIGFIVPYMFVYFPSLLWIGKTSDIIIATITSILAIISLAAALQGYMLRPTTKLERLILLISGALLLVPEHVSDLIGAFAVVSVFVWQWKTSKQTTKNEIEQANTKNT</sequence>
<feature type="domain" description="TRAP C4-dicarboxylate transport system permease DctM subunit" evidence="2">
    <location>
        <begin position="89"/>
        <end position="523"/>
    </location>
</feature>
<dbReference type="InterPro" id="IPR011853">
    <property type="entry name" value="TRAP_DctM-Dct_fused"/>
</dbReference>